<comment type="similarity">
    <text evidence="2">Belongs to the phosphohexose mutase family.</text>
</comment>
<keyword evidence="5" id="KW-0460">Magnesium</keyword>
<evidence type="ECO:0000313" key="11">
    <source>
        <dbReference type="EMBL" id="TWU01204.1"/>
    </source>
</evidence>
<dbReference type="Pfam" id="PF02880">
    <property type="entry name" value="PGM_PMM_III"/>
    <property type="match status" value="1"/>
</dbReference>
<dbReference type="SUPFAM" id="SSF53738">
    <property type="entry name" value="Phosphoglucomutase, first 3 domains"/>
    <property type="match status" value="3"/>
</dbReference>
<evidence type="ECO:0000256" key="7">
    <source>
        <dbReference type="SAM" id="Coils"/>
    </source>
</evidence>
<dbReference type="GO" id="GO:0004614">
    <property type="term" value="F:phosphoglucomutase activity"/>
    <property type="evidence" value="ECO:0007669"/>
    <property type="project" value="UniProtKB-EC"/>
</dbReference>
<dbReference type="PANTHER" id="PTHR45745:SF1">
    <property type="entry name" value="PHOSPHOGLUCOMUTASE 2B-RELATED"/>
    <property type="match status" value="1"/>
</dbReference>
<dbReference type="InterPro" id="IPR016066">
    <property type="entry name" value="A-D-PHexomutase_CS"/>
</dbReference>
<keyword evidence="6 11" id="KW-0413">Isomerase</keyword>
<dbReference type="InterPro" id="IPR005846">
    <property type="entry name" value="A-D-PHexomutase_a/b/a-III"/>
</dbReference>
<dbReference type="GO" id="GO:0000287">
    <property type="term" value="F:magnesium ion binding"/>
    <property type="evidence" value="ECO:0007669"/>
    <property type="project" value="InterPro"/>
</dbReference>
<evidence type="ECO:0000256" key="6">
    <source>
        <dbReference type="ARBA" id="ARBA00023235"/>
    </source>
</evidence>
<evidence type="ECO:0000259" key="8">
    <source>
        <dbReference type="Pfam" id="PF02878"/>
    </source>
</evidence>
<dbReference type="PANTHER" id="PTHR45745">
    <property type="entry name" value="PHOSPHOMANNOMUTASE 45A"/>
    <property type="match status" value="1"/>
</dbReference>
<feature type="domain" description="Alpha-D-phosphohexomutase alpha/beta/alpha" evidence="9">
    <location>
        <begin position="241"/>
        <end position="335"/>
    </location>
</feature>
<dbReference type="InterPro" id="IPR036900">
    <property type="entry name" value="A-D-PHexomutase_C_sf"/>
</dbReference>
<organism evidence="11 12">
    <name type="scientific">Stieleria varia</name>
    <dbReference type="NCBI Taxonomy" id="2528005"/>
    <lineage>
        <taxon>Bacteria</taxon>
        <taxon>Pseudomonadati</taxon>
        <taxon>Planctomycetota</taxon>
        <taxon>Planctomycetia</taxon>
        <taxon>Pirellulales</taxon>
        <taxon>Pirellulaceae</taxon>
        <taxon>Stieleria</taxon>
    </lineage>
</organism>
<evidence type="ECO:0000259" key="10">
    <source>
        <dbReference type="Pfam" id="PF02880"/>
    </source>
</evidence>
<gene>
    <name evidence="11" type="primary">pgcA</name>
    <name evidence="11" type="ORF">Pla52n_45760</name>
</gene>
<sequence length="610" mass="66591">MTSSDSDIQNVLDDVTKAAAEGKLSKTAAENIRCWLTEDRYSGYRDETAAHVREEKWQALDDAFWTIIPFGTGGRRGRMYPIGSNAINDRTIGESAQGLADYVVAYHGDSVKPLSCAIAYDTRHKSRHFAELCAGIMAAAGIKVYFLDDYRATPQLSYAVRYKSCDCGIMVTASHNPPSDNAVKVYWSSGAQVLPPHDKAIIDRVMSCQEIRVMPFDKAMAEGLVEIITDEIDKAFVEVASQCAFPGPRDVKILYTPLHGVGAEAVVPLLAKDGFEQVEVYGPHEEKSGDFPNVPGHVSNPENQAVFEKPIEYAQSNGFDVILATDPDCDRLGVAAPLTADTSGPWGTLNGNQIGAVLAEYVLGKRAAQGTLSPEHYVIKTLVTTELTRRIAQSHGVRCVGDLLVGFKYIAETMDKEGPDKFVFGTEESHGYLVGQYARDKDGAVACMLLSELAAELKANGVSMHEYLADLYRQHGYHKEYLINLFMEGSEGMAAMQRLMRAFRESPPKSLAGIPVSRIRDYLNSTATDTATGESTPLGDPVGNLIIMDLAEEGNYVAARPSGTEPKIKLYVFTRLPTDRSQDLDAAEAELTARLEALEADMRAFAKANS</sequence>
<protein>
    <submittedName>
        <fullName evidence="11">Phosphoglucomutase</fullName>
        <ecNumber evidence="11">5.4.2.2</ecNumber>
    </submittedName>
</protein>
<evidence type="ECO:0000256" key="3">
    <source>
        <dbReference type="ARBA" id="ARBA00022553"/>
    </source>
</evidence>
<evidence type="ECO:0000313" key="12">
    <source>
        <dbReference type="Proteomes" id="UP000320176"/>
    </source>
</evidence>
<evidence type="ECO:0000259" key="9">
    <source>
        <dbReference type="Pfam" id="PF02879"/>
    </source>
</evidence>
<keyword evidence="4" id="KW-0479">Metal-binding</keyword>
<keyword evidence="3" id="KW-0597">Phosphoprotein</keyword>
<name>A0A5C6ASN1_9BACT</name>
<dbReference type="Pfam" id="PF02878">
    <property type="entry name" value="PGM_PMM_I"/>
    <property type="match status" value="1"/>
</dbReference>
<reference evidence="11 12" key="1">
    <citation type="submission" date="2019-02" db="EMBL/GenBank/DDBJ databases">
        <title>Deep-cultivation of Planctomycetes and their phenomic and genomic characterization uncovers novel biology.</title>
        <authorList>
            <person name="Wiegand S."/>
            <person name="Jogler M."/>
            <person name="Boedeker C."/>
            <person name="Pinto D."/>
            <person name="Vollmers J."/>
            <person name="Rivas-Marin E."/>
            <person name="Kohn T."/>
            <person name="Peeters S.H."/>
            <person name="Heuer A."/>
            <person name="Rast P."/>
            <person name="Oberbeckmann S."/>
            <person name="Bunk B."/>
            <person name="Jeske O."/>
            <person name="Meyerdierks A."/>
            <person name="Storesund J.E."/>
            <person name="Kallscheuer N."/>
            <person name="Luecker S."/>
            <person name="Lage O.M."/>
            <person name="Pohl T."/>
            <person name="Merkel B.J."/>
            <person name="Hornburger P."/>
            <person name="Mueller R.-W."/>
            <person name="Bruemmer F."/>
            <person name="Labrenz M."/>
            <person name="Spormann A.M."/>
            <person name="Op Den Camp H."/>
            <person name="Overmann J."/>
            <person name="Amann R."/>
            <person name="Jetten M.S.M."/>
            <person name="Mascher T."/>
            <person name="Medema M.H."/>
            <person name="Devos D.P."/>
            <person name="Kaster A.-K."/>
            <person name="Ovreas L."/>
            <person name="Rohde M."/>
            <person name="Galperin M.Y."/>
            <person name="Jogler C."/>
        </authorList>
    </citation>
    <scope>NUCLEOTIDE SEQUENCE [LARGE SCALE GENOMIC DNA]</scope>
    <source>
        <strain evidence="11 12">Pla52n</strain>
    </source>
</reference>
<dbReference type="GO" id="GO:0005975">
    <property type="term" value="P:carbohydrate metabolic process"/>
    <property type="evidence" value="ECO:0007669"/>
    <property type="project" value="InterPro"/>
</dbReference>
<dbReference type="OrthoDB" id="9806956at2"/>
<proteinExistence type="inferred from homology"/>
<evidence type="ECO:0000256" key="1">
    <source>
        <dbReference type="ARBA" id="ARBA00001946"/>
    </source>
</evidence>
<dbReference type="EMBL" id="SJPN01000005">
    <property type="protein sequence ID" value="TWU01204.1"/>
    <property type="molecule type" value="Genomic_DNA"/>
</dbReference>
<dbReference type="AlphaFoldDB" id="A0A5C6ASN1"/>
<comment type="caution">
    <text evidence="11">The sequence shown here is derived from an EMBL/GenBank/DDBJ whole genome shotgun (WGS) entry which is preliminary data.</text>
</comment>
<dbReference type="RefSeq" id="WP_146521666.1">
    <property type="nucleotide sequence ID" value="NZ_CP151726.1"/>
</dbReference>
<comment type="cofactor">
    <cofactor evidence="1">
        <name>Mg(2+)</name>
        <dbReference type="ChEBI" id="CHEBI:18420"/>
    </cofactor>
</comment>
<feature type="domain" description="Alpha-D-phosphohexomutase alpha/beta/alpha" evidence="10">
    <location>
        <begin position="350"/>
        <end position="473"/>
    </location>
</feature>
<evidence type="ECO:0000256" key="2">
    <source>
        <dbReference type="ARBA" id="ARBA00010231"/>
    </source>
</evidence>
<keyword evidence="12" id="KW-1185">Reference proteome</keyword>
<dbReference type="EC" id="5.4.2.2" evidence="11"/>
<dbReference type="GO" id="GO:0008973">
    <property type="term" value="F:phosphopentomutase activity"/>
    <property type="evidence" value="ECO:0007669"/>
    <property type="project" value="TreeGrafter"/>
</dbReference>
<dbReference type="Gene3D" id="3.40.120.10">
    <property type="entry name" value="Alpha-D-Glucose-1,6-Bisphosphate, subunit A, domain 3"/>
    <property type="match status" value="3"/>
</dbReference>
<dbReference type="Pfam" id="PF02879">
    <property type="entry name" value="PGM_PMM_II"/>
    <property type="match status" value="1"/>
</dbReference>
<dbReference type="PROSITE" id="PS00710">
    <property type="entry name" value="PGM_PMM"/>
    <property type="match status" value="1"/>
</dbReference>
<evidence type="ECO:0000256" key="4">
    <source>
        <dbReference type="ARBA" id="ARBA00022723"/>
    </source>
</evidence>
<dbReference type="CDD" id="cd05799">
    <property type="entry name" value="PGM2"/>
    <property type="match status" value="1"/>
</dbReference>
<dbReference type="InterPro" id="IPR016055">
    <property type="entry name" value="A-D-PHexomutase_a/b/a-I/II/III"/>
</dbReference>
<feature type="coiled-coil region" evidence="7">
    <location>
        <begin position="581"/>
        <end position="608"/>
    </location>
</feature>
<dbReference type="InterPro" id="IPR005844">
    <property type="entry name" value="A-D-PHexomutase_a/b/a-I"/>
</dbReference>
<dbReference type="InterPro" id="IPR005845">
    <property type="entry name" value="A-D-PHexomutase_a/b/a-II"/>
</dbReference>
<evidence type="ECO:0000256" key="5">
    <source>
        <dbReference type="ARBA" id="ARBA00022842"/>
    </source>
</evidence>
<accession>A0A5C6ASN1</accession>
<keyword evidence="7" id="KW-0175">Coiled coil</keyword>
<dbReference type="GO" id="GO:0006166">
    <property type="term" value="P:purine ribonucleoside salvage"/>
    <property type="evidence" value="ECO:0007669"/>
    <property type="project" value="TreeGrafter"/>
</dbReference>
<dbReference type="SUPFAM" id="SSF55957">
    <property type="entry name" value="Phosphoglucomutase, C-terminal domain"/>
    <property type="match status" value="1"/>
</dbReference>
<dbReference type="Proteomes" id="UP000320176">
    <property type="component" value="Unassembled WGS sequence"/>
</dbReference>
<feature type="domain" description="Alpha-D-phosphohexomutase alpha/beta/alpha" evidence="8">
    <location>
        <begin position="70"/>
        <end position="206"/>
    </location>
</feature>